<keyword evidence="1" id="KW-0175">Coiled coil</keyword>
<dbReference type="AlphaFoldDB" id="A0A166KCM7"/>
<dbReference type="EMBL" id="KV417545">
    <property type="protein sequence ID" value="KZP21770.1"/>
    <property type="molecule type" value="Genomic_DNA"/>
</dbReference>
<evidence type="ECO:0000313" key="3">
    <source>
        <dbReference type="EMBL" id="KZP21770.1"/>
    </source>
</evidence>
<dbReference type="Proteomes" id="UP000076532">
    <property type="component" value="Unassembled WGS sequence"/>
</dbReference>
<reference evidence="3 4" key="1">
    <citation type="journal article" date="2016" name="Mol. Biol. Evol.">
        <title>Comparative Genomics of Early-Diverging Mushroom-Forming Fungi Provides Insights into the Origins of Lignocellulose Decay Capabilities.</title>
        <authorList>
            <person name="Nagy L.G."/>
            <person name="Riley R."/>
            <person name="Tritt A."/>
            <person name="Adam C."/>
            <person name="Daum C."/>
            <person name="Floudas D."/>
            <person name="Sun H."/>
            <person name="Yadav J.S."/>
            <person name="Pangilinan J."/>
            <person name="Larsson K.H."/>
            <person name="Matsuura K."/>
            <person name="Barry K."/>
            <person name="Labutti K."/>
            <person name="Kuo R."/>
            <person name="Ohm R.A."/>
            <person name="Bhattacharya S.S."/>
            <person name="Shirouzu T."/>
            <person name="Yoshinaga Y."/>
            <person name="Martin F.M."/>
            <person name="Grigoriev I.V."/>
            <person name="Hibbett D.S."/>
        </authorList>
    </citation>
    <scope>NUCLEOTIDE SEQUENCE [LARGE SCALE GENOMIC DNA]</scope>
    <source>
        <strain evidence="3 4">CBS 109695</strain>
    </source>
</reference>
<evidence type="ECO:0000313" key="4">
    <source>
        <dbReference type="Proteomes" id="UP000076532"/>
    </source>
</evidence>
<sequence>MALPAGLPTLEHTTSKNWTRPDNVWVNEALKAHIVKCDVMGDQRPICTDHLPFMLQLDTAPDRAEQVVRWDWRGVEWDDFREYVAKGMSEMEDRDIESIEDFERELEELNSLLVRARDLYVPKVKASPYMRRWWSTELAKTRKAVAKLARKAYAEGQRGCISHDVHEEHRKARNSYSQMIKTAKKEHFLDWLERVDPSTIWDLHKFLSTPASDGATRKRQNCCTQRSSRHSRTTFNSL</sequence>
<keyword evidence="4" id="KW-1185">Reference proteome</keyword>
<evidence type="ECO:0000256" key="1">
    <source>
        <dbReference type="SAM" id="Coils"/>
    </source>
</evidence>
<evidence type="ECO:0008006" key="5">
    <source>
        <dbReference type="Google" id="ProtNLM"/>
    </source>
</evidence>
<proteinExistence type="predicted"/>
<feature type="region of interest" description="Disordered" evidence="2">
    <location>
        <begin position="213"/>
        <end position="238"/>
    </location>
</feature>
<gene>
    <name evidence="3" type="ORF">FIBSPDRAFT_910695</name>
</gene>
<organism evidence="3 4">
    <name type="scientific">Athelia psychrophila</name>
    <dbReference type="NCBI Taxonomy" id="1759441"/>
    <lineage>
        <taxon>Eukaryota</taxon>
        <taxon>Fungi</taxon>
        <taxon>Dikarya</taxon>
        <taxon>Basidiomycota</taxon>
        <taxon>Agaricomycotina</taxon>
        <taxon>Agaricomycetes</taxon>
        <taxon>Agaricomycetidae</taxon>
        <taxon>Atheliales</taxon>
        <taxon>Atheliaceae</taxon>
        <taxon>Athelia</taxon>
    </lineage>
</organism>
<evidence type="ECO:0000256" key="2">
    <source>
        <dbReference type="SAM" id="MobiDB-lite"/>
    </source>
</evidence>
<protein>
    <recommendedName>
        <fullName evidence="5">Endonuclease/exonuclease/phosphatase domain-containing protein</fullName>
    </recommendedName>
</protein>
<accession>A0A166KCM7</accession>
<dbReference type="OrthoDB" id="2830306at2759"/>
<name>A0A166KCM7_9AGAM</name>
<feature type="coiled-coil region" evidence="1">
    <location>
        <begin position="92"/>
        <end position="119"/>
    </location>
</feature>